<gene>
    <name evidence="1" type="ORF">ACE1CC_02920</name>
</gene>
<dbReference type="RefSeq" id="WP_413268978.1">
    <property type="nucleotide sequence ID" value="NZ_JBHFNQ010000026.1"/>
</dbReference>
<dbReference type="InterPro" id="IPR014951">
    <property type="entry name" value="DUF1822"/>
</dbReference>
<keyword evidence="2" id="KW-1185">Reference proteome</keyword>
<dbReference type="Pfam" id="PF08852">
    <property type="entry name" value="DUF1822"/>
    <property type="match status" value="1"/>
</dbReference>
<proteinExistence type="predicted"/>
<protein>
    <submittedName>
        <fullName evidence="1">DUF1822 family protein</fullName>
    </submittedName>
</protein>
<name>A0ABV4WZ86_9CYAN</name>
<accession>A0ABV4WZ86</accession>
<evidence type="ECO:0000313" key="1">
    <source>
        <dbReference type="EMBL" id="MFB2875824.1"/>
    </source>
</evidence>
<dbReference type="EMBL" id="JBHFNQ010000026">
    <property type="protein sequence ID" value="MFB2875824.1"/>
    <property type="molecule type" value="Genomic_DNA"/>
</dbReference>
<reference evidence="1 2" key="1">
    <citation type="submission" date="2024-09" db="EMBL/GenBank/DDBJ databases">
        <title>Floridaenema gen nov. (Aerosakkonemataceae, Aerosakkonematales ord. nov., Cyanobacteria) from benthic tropical and subtropical fresh waters, with the description of four new species.</title>
        <authorList>
            <person name="Moretto J.A."/>
            <person name="Berthold D.E."/>
            <person name="Lefler F.W."/>
            <person name="Huang I.-S."/>
            <person name="Laughinghouse H. IV."/>
        </authorList>
    </citation>
    <scope>NUCLEOTIDE SEQUENCE [LARGE SCALE GENOMIC DNA]</scope>
    <source>
        <strain evidence="1 2">BLCC-F46</strain>
    </source>
</reference>
<organism evidence="1 2">
    <name type="scientific">Floridaenema aerugineum BLCC-F46</name>
    <dbReference type="NCBI Taxonomy" id="3153654"/>
    <lineage>
        <taxon>Bacteria</taxon>
        <taxon>Bacillati</taxon>
        <taxon>Cyanobacteriota</taxon>
        <taxon>Cyanophyceae</taxon>
        <taxon>Oscillatoriophycideae</taxon>
        <taxon>Aerosakkonematales</taxon>
        <taxon>Aerosakkonemataceae</taxon>
        <taxon>Floridanema</taxon>
        <taxon>Floridanema aerugineum</taxon>
    </lineage>
</organism>
<comment type="caution">
    <text evidence="1">The sequence shown here is derived from an EMBL/GenBank/DDBJ whole genome shotgun (WGS) entry which is preliminary data.</text>
</comment>
<dbReference type="Proteomes" id="UP001576774">
    <property type="component" value="Unassembled WGS sequence"/>
</dbReference>
<evidence type="ECO:0000313" key="2">
    <source>
        <dbReference type="Proteomes" id="UP001576774"/>
    </source>
</evidence>
<sequence length="467" mass="53455">MKIDIETLSNIYSEHLWLTLSGDDLKKAEPDPRDYSNQTGCHQAYINRLCLNLLLKWMQENLETEISPNIFPNEKFFCKIWEFVNGCGINLGNKRLVLIPSDAIDMADFSVPQEWVDIPNWTADYYLPVRVDLEEKYLHFWGFVSRETLKAKADYDSIYRLYHLSGDWVIPHLEILAVKLELCPDEKGSVIALPKLSETEAEDLMEKLSKPSPYSPRLKAKFEKWGALLNESRWLQELYQRRVLPLGKICSLSEWLNGAVEAGWQTFEDWLKSKTVAPAFRLKKVRGIELETPEKINRAVKQLRNSQSEVILPQNMEDKNALVQLILHTSDETIRWKAAEYLWTIDPNYPNPAIRRVMDLGVQLKGNHIALMIAVLRKLDGQVAVLLRAYPMGNSLQSSGVYGSKLPPGLRLIGLYEDGNPIPGLEATAREKPLDNYISLNFSADVGDRFHVRLTLGNISITEQFIV</sequence>